<feature type="domain" description="Exportin-1/Importin-beta-like" evidence="1">
    <location>
        <begin position="109"/>
        <end position="185"/>
    </location>
</feature>
<dbReference type="GO" id="GO:0005737">
    <property type="term" value="C:cytoplasm"/>
    <property type="evidence" value="ECO:0007669"/>
    <property type="project" value="TreeGrafter"/>
</dbReference>
<protein>
    <submittedName>
        <fullName evidence="3">Exportin-5</fullName>
    </submittedName>
</protein>
<dbReference type="Gene3D" id="1.25.10.10">
    <property type="entry name" value="Leucine-rich Repeat Variant"/>
    <property type="match status" value="1"/>
</dbReference>
<dbReference type="PANTHER" id="PTHR11223">
    <property type="entry name" value="EXPORTIN 1/5"/>
    <property type="match status" value="1"/>
</dbReference>
<dbReference type="GO" id="GO:0042565">
    <property type="term" value="C:RNA nuclear export complex"/>
    <property type="evidence" value="ECO:0007669"/>
    <property type="project" value="TreeGrafter"/>
</dbReference>
<dbReference type="InterPro" id="IPR013598">
    <property type="entry name" value="Exportin-1/Importin-b-like"/>
</dbReference>
<evidence type="ECO:0000313" key="4">
    <source>
        <dbReference type="Proteomes" id="UP000827284"/>
    </source>
</evidence>
<dbReference type="InterPro" id="IPR045065">
    <property type="entry name" value="XPO1/5"/>
</dbReference>
<keyword evidence="4" id="KW-1185">Reference proteome</keyword>
<dbReference type="InterPro" id="IPR045478">
    <property type="entry name" value="Exportin-5_C"/>
</dbReference>
<dbReference type="GO" id="GO:0005634">
    <property type="term" value="C:nucleus"/>
    <property type="evidence" value="ECO:0007669"/>
    <property type="project" value="TreeGrafter"/>
</dbReference>
<reference evidence="3" key="2">
    <citation type="journal article" date="2022" name="Microbiol. Resour. Announc.">
        <title>Whole-Genome Sequence of Entomortierella parvispora E1425, a Mucoromycotan Fungus Associated with Burkholderiaceae-Related Endosymbiotic Bacteria.</title>
        <authorList>
            <person name="Herlambang A."/>
            <person name="Guo Y."/>
            <person name="Takashima Y."/>
            <person name="Narisawa K."/>
            <person name="Ohta H."/>
            <person name="Nishizawa T."/>
        </authorList>
    </citation>
    <scope>NUCLEOTIDE SEQUENCE</scope>
    <source>
        <strain evidence="3">E1425</strain>
    </source>
</reference>
<name>A0A9P3LT39_9FUNG</name>
<organism evidence="3 4">
    <name type="scientific">Entomortierella parvispora</name>
    <dbReference type="NCBI Taxonomy" id="205924"/>
    <lineage>
        <taxon>Eukaryota</taxon>
        <taxon>Fungi</taxon>
        <taxon>Fungi incertae sedis</taxon>
        <taxon>Mucoromycota</taxon>
        <taxon>Mortierellomycotina</taxon>
        <taxon>Mortierellomycetes</taxon>
        <taxon>Mortierellales</taxon>
        <taxon>Mortierellaceae</taxon>
        <taxon>Entomortierella</taxon>
    </lineage>
</organism>
<proteinExistence type="predicted"/>
<comment type="caution">
    <text evidence="3">The sequence shown here is derived from an EMBL/GenBank/DDBJ whole genome shotgun (WGS) entry which is preliminary data.</text>
</comment>
<accession>A0A9P3LT39</accession>
<dbReference type="EMBL" id="BQFW01000002">
    <property type="protein sequence ID" value="GJJ69250.1"/>
    <property type="molecule type" value="Genomic_DNA"/>
</dbReference>
<dbReference type="InterPro" id="IPR016024">
    <property type="entry name" value="ARM-type_fold"/>
</dbReference>
<evidence type="ECO:0000259" key="2">
    <source>
        <dbReference type="Pfam" id="PF19273"/>
    </source>
</evidence>
<feature type="domain" description="Exportin-5 C-terminal" evidence="2">
    <location>
        <begin position="338"/>
        <end position="1165"/>
    </location>
</feature>
<dbReference type="InterPro" id="IPR011989">
    <property type="entry name" value="ARM-like"/>
</dbReference>
<dbReference type="PANTHER" id="PTHR11223:SF3">
    <property type="entry name" value="EXPORTIN-5"/>
    <property type="match status" value="1"/>
</dbReference>
<dbReference type="GO" id="GO:0006611">
    <property type="term" value="P:protein export from nucleus"/>
    <property type="evidence" value="ECO:0007669"/>
    <property type="project" value="InterPro"/>
</dbReference>
<evidence type="ECO:0000313" key="3">
    <source>
        <dbReference type="EMBL" id="GJJ69250.1"/>
    </source>
</evidence>
<dbReference type="GO" id="GO:0003723">
    <property type="term" value="F:RNA binding"/>
    <property type="evidence" value="ECO:0007669"/>
    <property type="project" value="TreeGrafter"/>
</dbReference>
<dbReference type="Pfam" id="PF08389">
    <property type="entry name" value="Xpo1"/>
    <property type="match status" value="1"/>
</dbReference>
<dbReference type="Proteomes" id="UP000827284">
    <property type="component" value="Unassembled WGS sequence"/>
</dbReference>
<sequence length="1218" mass="136535">MDESVLRNLIAALETIYDVSVTNEARKQAQEYCEGLKGDPSGPLYGYFLAHKDNRQPDVVRHFGLGLIENAVRYTWMDNTLTPELKLQIRQNVMSLAAEGSQPLLIEQTFIKEKIARLFVEVAKREWLLEWTDMDPFLRQLFFKDETSREMALLILRSLCEDVCIYDDAVAGLRKKDLREGLIVIMASEDILKQQYPEGVKGHHDQVTLMVGESGNDGWTSRISVLLQEMLPRCQTESRQPADEKITLAALKLLLCTIDWTITKSIAATSVVPVICQAVLSPSEKIRLAGAECYDVLSSRNLTDADRDEVIWPLMDGEGIELIAKAYQAYATQIVQGDAYIFMQKMVQATVNLGEQQMCGKRNAHIPKQLLKFLELLYLMASHPSVLISSIVSFFWVTLLRHDTFSKDPIVQSFVPPLLELYSKHLEKSYNNRRKVDPIYDHFASLDFDSSIEFRVGAARTFQKAVDVVHLGVPIVPLDAFMWVADKISGSLKIDFSHDMKVKDTAQFMSFDGALTLMEVTVSSLTKVIVDRSHPQCAQILEAMNTLLLMLIDYNGKNPAALDRVVSSLSAFTDMFKVDPSLLFKCLDKLFQAVEYPFLPGMEDEVRDLRQRSASTLVKIGRAIPDTLLPIYSQIEEAVQGLIKQDKILLGEKKFLLTFLLVVGFNSAGSNESRTLIFEKIVLPVASSFSSLELQQALSDPKHFMTFIGANDISEAATKNSPSGEIQQIRQAAKYRRSQMSWPMDALLTFMKETVVDTKDEARVELWSQCLRSILPNLLSTIGCLNAICDSALWVGLAPETAGVLTMSTEEKEMLVAGPAKPISVSEVSVDANTAAGATVALLVHDVKTWLSVLRDHSYKFLARISSLGPVFYLIPSLQTILKQSLFQHVDYLTNRQLRFQINSAVQPIVLNCPPEAMESVLGHLLQLLFPYLDKRLCEDWKKAGDEGLVIESENEDIEDLDVSDEIVREMMLRDLTKYVADFVFSTLDFSRKKPETEGPSAKTSTGRNNASAHKEITPLALFILSNEAIAQSVILLICHIMTFKDTRACTRSTETALCVLTTLVQNYPATSGILSVFATMVLRAAMEALHDPYHQEGQDKLILVITEVYVEVRAFDESPKLVFQQAVRSDMARLEAFESQLAAETNKTKKHALVRNFLQSIIGVAKSEWFKQKEIGNKSRSSRTIDGQYERPSTSALDTAENHEVIGDDLATLFDEE</sequence>
<dbReference type="Pfam" id="PF19273">
    <property type="entry name" value="Exportin-5"/>
    <property type="match status" value="1"/>
</dbReference>
<reference evidence="3" key="1">
    <citation type="submission" date="2021-11" db="EMBL/GenBank/DDBJ databases">
        <authorList>
            <person name="Herlambang A."/>
            <person name="Guo Y."/>
            <person name="Takashima Y."/>
            <person name="Nishizawa T."/>
        </authorList>
    </citation>
    <scope>NUCLEOTIDE SEQUENCE</scope>
    <source>
        <strain evidence="3">E1425</strain>
    </source>
</reference>
<evidence type="ECO:0000259" key="1">
    <source>
        <dbReference type="Pfam" id="PF08389"/>
    </source>
</evidence>
<gene>
    <name evidence="3" type="ORF">EMPS_01596</name>
</gene>
<dbReference type="OrthoDB" id="2215036at2759"/>
<dbReference type="GO" id="GO:0005049">
    <property type="term" value="F:nuclear export signal receptor activity"/>
    <property type="evidence" value="ECO:0007669"/>
    <property type="project" value="InterPro"/>
</dbReference>
<dbReference type="SUPFAM" id="SSF48371">
    <property type="entry name" value="ARM repeat"/>
    <property type="match status" value="1"/>
</dbReference>
<dbReference type="AlphaFoldDB" id="A0A9P3LT39"/>
<dbReference type="GO" id="GO:0006405">
    <property type="term" value="P:RNA export from nucleus"/>
    <property type="evidence" value="ECO:0007669"/>
    <property type="project" value="TreeGrafter"/>
</dbReference>